<evidence type="ECO:0000256" key="5">
    <source>
        <dbReference type="ARBA" id="ARBA00022737"/>
    </source>
</evidence>
<keyword evidence="6" id="KW-0863">Zinc-finger</keyword>
<dbReference type="PROSITE" id="PS50157">
    <property type="entry name" value="ZINC_FINGER_C2H2_2"/>
    <property type="match status" value="9"/>
</dbReference>
<keyword evidence="7" id="KW-0862">Zinc</keyword>
<dbReference type="GO" id="GO:0001817">
    <property type="term" value="P:regulation of cytokine production"/>
    <property type="evidence" value="ECO:0007669"/>
    <property type="project" value="TreeGrafter"/>
</dbReference>
<dbReference type="SMART" id="SM00355">
    <property type="entry name" value="ZnF_C2H2"/>
    <property type="match status" value="9"/>
</dbReference>
<gene>
    <name evidence="13" type="ORF">CTOB1V02_LOCUS10597</name>
</gene>
<comment type="subcellular location">
    <subcellularLocation>
        <location evidence="2">Nucleus</location>
    </subcellularLocation>
</comment>
<evidence type="ECO:0000256" key="11">
    <source>
        <dbReference type="ARBA" id="ARBA00023242"/>
    </source>
</evidence>
<dbReference type="FunFam" id="3.30.160.60:FF:001134">
    <property type="entry name" value="Zinc finger protein 70"/>
    <property type="match status" value="1"/>
</dbReference>
<dbReference type="FunFam" id="3.30.160.60:FF:002343">
    <property type="entry name" value="Zinc finger protein 33A"/>
    <property type="match status" value="1"/>
</dbReference>
<accession>A0A7R8WQF7</accession>
<feature type="compositionally biased region" description="Acidic residues" evidence="12">
    <location>
        <begin position="214"/>
        <end position="224"/>
    </location>
</feature>
<organism evidence="13">
    <name type="scientific">Cyprideis torosa</name>
    <dbReference type="NCBI Taxonomy" id="163714"/>
    <lineage>
        <taxon>Eukaryota</taxon>
        <taxon>Metazoa</taxon>
        <taxon>Ecdysozoa</taxon>
        <taxon>Arthropoda</taxon>
        <taxon>Crustacea</taxon>
        <taxon>Oligostraca</taxon>
        <taxon>Ostracoda</taxon>
        <taxon>Podocopa</taxon>
        <taxon>Podocopida</taxon>
        <taxon>Cytherocopina</taxon>
        <taxon>Cytheroidea</taxon>
        <taxon>Cytherideidae</taxon>
        <taxon>Cyprideis</taxon>
    </lineage>
</organism>
<evidence type="ECO:0000256" key="4">
    <source>
        <dbReference type="ARBA" id="ARBA00022723"/>
    </source>
</evidence>
<dbReference type="GO" id="GO:0002682">
    <property type="term" value="P:regulation of immune system process"/>
    <property type="evidence" value="ECO:0007669"/>
    <property type="project" value="TreeGrafter"/>
</dbReference>
<keyword evidence="5" id="KW-0677">Repeat</keyword>
<feature type="region of interest" description="Disordered" evidence="12">
    <location>
        <begin position="146"/>
        <end position="178"/>
    </location>
</feature>
<dbReference type="GO" id="GO:0008270">
    <property type="term" value="F:zinc ion binding"/>
    <property type="evidence" value="ECO:0007669"/>
    <property type="project" value="UniProtKB-KW"/>
</dbReference>
<dbReference type="SUPFAM" id="SSF57667">
    <property type="entry name" value="beta-beta-alpha zinc fingers"/>
    <property type="match status" value="5"/>
</dbReference>
<evidence type="ECO:0000256" key="12">
    <source>
        <dbReference type="SAM" id="MobiDB-lite"/>
    </source>
</evidence>
<comment type="similarity">
    <text evidence="3">Belongs to the krueppel C2H2-type zinc-finger protein family.</text>
</comment>
<dbReference type="FunFam" id="3.30.160.60:FF:001480">
    <property type="entry name" value="Si:cabz01071911.3"/>
    <property type="match status" value="1"/>
</dbReference>
<evidence type="ECO:0000256" key="6">
    <source>
        <dbReference type="ARBA" id="ARBA00022771"/>
    </source>
</evidence>
<dbReference type="GO" id="GO:0001227">
    <property type="term" value="F:DNA-binding transcription repressor activity, RNA polymerase II-specific"/>
    <property type="evidence" value="ECO:0007669"/>
    <property type="project" value="TreeGrafter"/>
</dbReference>
<name>A0A7R8WQF7_9CRUS</name>
<protein>
    <submittedName>
        <fullName evidence="13">Uncharacterized protein</fullName>
    </submittedName>
</protein>
<dbReference type="PANTHER" id="PTHR24399:SF23">
    <property type="entry name" value="C2H2-TYPE DOMAIN-CONTAINING PROTEIN"/>
    <property type="match status" value="1"/>
</dbReference>
<keyword evidence="8" id="KW-0805">Transcription regulation</keyword>
<comment type="function">
    <text evidence="1">May be involved in transcriptional regulation.</text>
</comment>
<reference evidence="13" key="1">
    <citation type="submission" date="2020-11" db="EMBL/GenBank/DDBJ databases">
        <authorList>
            <person name="Tran Van P."/>
        </authorList>
    </citation>
    <scope>NUCLEOTIDE SEQUENCE</scope>
</reference>
<feature type="compositionally biased region" description="Basic residues" evidence="12">
    <location>
        <begin position="229"/>
        <end position="239"/>
    </location>
</feature>
<keyword evidence="10" id="KW-0804">Transcription</keyword>
<evidence type="ECO:0000256" key="1">
    <source>
        <dbReference type="ARBA" id="ARBA00003767"/>
    </source>
</evidence>
<keyword evidence="9" id="KW-0238">DNA-binding</keyword>
<evidence type="ECO:0000256" key="8">
    <source>
        <dbReference type="ARBA" id="ARBA00023015"/>
    </source>
</evidence>
<keyword evidence="4" id="KW-0479">Metal-binding</keyword>
<dbReference type="FunFam" id="3.30.160.60:FF:000446">
    <property type="entry name" value="Zinc finger protein"/>
    <property type="match status" value="1"/>
</dbReference>
<sequence>MSVGFVCSSFGGVLKAILSIAVDVFIGTNVGSLFSVTGIYKNVYGIGSRKKNVFKESTFGSHKLTHTTEKRFNCSICGKGFRSKVGFQRHTEKHSKEEQSACPLQSADELFHFTKLGDSELSGDPNDFSGSGETLPLPDVTAVSMANNNQTDDAPDQIDTSEDEGTRRKRKNSRGHGQKKKRFTCAVCDASISRAHSHRGEAAVSMANNNQTDDAPDQIDTSEDEGTRRRGKNSRGHGQKKKRFTCAVCGKSLSSKQMLQYHELTHTGEKRFACKVCGKAFTQRGTLRQHEFIHSGEKPFACRICGKSFSQSGRLSSHKLTHTGEKPFNCRICGKSFAQKSHLSTHKLTHTGEKPFACRICGKSFAQSGDLSSHELTHTGEKPFSCRICGKAFVQRSNLSRHKLTHTGEKRFHCSVCGRGFRSKVGFQGHTKKHSQLEQSVCALCNQPFRLEEDLEKHLKWHIQSGS</sequence>
<evidence type="ECO:0000256" key="2">
    <source>
        <dbReference type="ARBA" id="ARBA00004123"/>
    </source>
</evidence>
<evidence type="ECO:0000256" key="9">
    <source>
        <dbReference type="ARBA" id="ARBA00023125"/>
    </source>
</evidence>
<feature type="compositionally biased region" description="Basic residues" evidence="12">
    <location>
        <begin position="167"/>
        <end position="178"/>
    </location>
</feature>
<dbReference type="OrthoDB" id="654211at2759"/>
<dbReference type="FunFam" id="3.30.160.60:FF:000624">
    <property type="entry name" value="zinc finger protein 697"/>
    <property type="match status" value="2"/>
</dbReference>
<dbReference type="InterPro" id="IPR013087">
    <property type="entry name" value="Znf_C2H2_type"/>
</dbReference>
<dbReference type="GO" id="GO:0005654">
    <property type="term" value="C:nucleoplasm"/>
    <property type="evidence" value="ECO:0007669"/>
    <property type="project" value="TreeGrafter"/>
</dbReference>
<proteinExistence type="inferred from homology"/>
<dbReference type="AlphaFoldDB" id="A0A7R8WQF7"/>
<evidence type="ECO:0000256" key="3">
    <source>
        <dbReference type="ARBA" id="ARBA00006991"/>
    </source>
</evidence>
<dbReference type="GO" id="GO:0000978">
    <property type="term" value="F:RNA polymerase II cis-regulatory region sequence-specific DNA binding"/>
    <property type="evidence" value="ECO:0007669"/>
    <property type="project" value="TreeGrafter"/>
</dbReference>
<dbReference type="PANTHER" id="PTHR24399">
    <property type="entry name" value="ZINC FINGER AND BTB DOMAIN-CONTAINING"/>
    <property type="match status" value="1"/>
</dbReference>
<feature type="compositionally biased region" description="Acidic residues" evidence="12">
    <location>
        <begin position="153"/>
        <end position="163"/>
    </location>
</feature>
<dbReference type="EMBL" id="OB665116">
    <property type="protein sequence ID" value="CAD7232770.1"/>
    <property type="molecule type" value="Genomic_DNA"/>
</dbReference>
<evidence type="ECO:0000313" key="13">
    <source>
        <dbReference type="EMBL" id="CAD7232770.1"/>
    </source>
</evidence>
<evidence type="ECO:0000256" key="7">
    <source>
        <dbReference type="ARBA" id="ARBA00022833"/>
    </source>
</evidence>
<feature type="region of interest" description="Disordered" evidence="12">
    <location>
        <begin position="199"/>
        <end position="239"/>
    </location>
</feature>
<dbReference type="Pfam" id="PF00096">
    <property type="entry name" value="zf-C2H2"/>
    <property type="match status" value="7"/>
</dbReference>
<evidence type="ECO:0000256" key="10">
    <source>
        <dbReference type="ARBA" id="ARBA00023163"/>
    </source>
</evidence>
<dbReference type="InterPro" id="IPR036236">
    <property type="entry name" value="Znf_C2H2_sf"/>
</dbReference>
<dbReference type="Gene3D" id="3.30.160.60">
    <property type="entry name" value="Classic Zinc Finger"/>
    <property type="match status" value="8"/>
</dbReference>
<keyword evidence="11" id="KW-0539">Nucleus</keyword>
<dbReference type="PROSITE" id="PS00028">
    <property type="entry name" value="ZINC_FINGER_C2H2_1"/>
    <property type="match status" value="9"/>
</dbReference>